<proteinExistence type="inferred from homology"/>
<dbReference type="OrthoDB" id="1933717at2759"/>
<dbReference type="Gene3D" id="3.40.50.720">
    <property type="entry name" value="NAD(P)-binding Rossmann-like Domain"/>
    <property type="match status" value="2"/>
</dbReference>
<dbReference type="PANTHER" id="PTHR43115:SF4">
    <property type="entry name" value="DEHYDROGENASE_REDUCTASE SDR FAMILY MEMBER 11"/>
    <property type="match status" value="1"/>
</dbReference>
<dbReference type="Pfam" id="PF00106">
    <property type="entry name" value="adh_short"/>
    <property type="match status" value="1"/>
</dbReference>
<comment type="similarity">
    <text evidence="1">Belongs to the short-chain dehydrogenases/reductases (SDR) family.</text>
</comment>
<evidence type="ECO:0000313" key="4">
    <source>
        <dbReference type="Proteomes" id="UP000242457"/>
    </source>
</evidence>
<organism evidence="3 4">
    <name type="scientific">Apis cerana cerana</name>
    <name type="common">Oriental honeybee</name>
    <dbReference type="NCBI Taxonomy" id="94128"/>
    <lineage>
        <taxon>Eukaryota</taxon>
        <taxon>Metazoa</taxon>
        <taxon>Ecdysozoa</taxon>
        <taxon>Arthropoda</taxon>
        <taxon>Hexapoda</taxon>
        <taxon>Insecta</taxon>
        <taxon>Pterygota</taxon>
        <taxon>Neoptera</taxon>
        <taxon>Endopterygota</taxon>
        <taxon>Hymenoptera</taxon>
        <taxon>Apocrita</taxon>
        <taxon>Aculeata</taxon>
        <taxon>Apoidea</taxon>
        <taxon>Anthophila</taxon>
        <taxon>Apidae</taxon>
        <taxon>Apis</taxon>
    </lineage>
</organism>
<dbReference type="AlphaFoldDB" id="A0A2A3E6Q2"/>
<dbReference type="InterPro" id="IPR002347">
    <property type="entry name" value="SDR_fam"/>
</dbReference>
<accession>A0A2A3E6Q2</accession>
<evidence type="ECO:0000256" key="1">
    <source>
        <dbReference type="ARBA" id="ARBA00006484"/>
    </source>
</evidence>
<evidence type="ECO:0000256" key="2">
    <source>
        <dbReference type="ARBA" id="ARBA00023002"/>
    </source>
</evidence>
<name>A0A2A3E6Q2_APICC</name>
<dbReference type="InterPro" id="IPR036291">
    <property type="entry name" value="NAD(P)-bd_dom_sf"/>
</dbReference>
<dbReference type="PANTHER" id="PTHR43115">
    <property type="entry name" value="DEHYDROGENASE/REDUCTASE SDR FAMILY MEMBER 11"/>
    <property type="match status" value="1"/>
</dbReference>
<dbReference type="STRING" id="94128.A0A2A3E6Q2"/>
<sequence length="289" mass="32687">MTVVEWERTRIITATLRNDFVGGASGARIMERWAQKCAIVTGAASGIGKEITISLLKNKINVLALDVNTEKLSLLNHEWMQLEGSNKLCIMRCNISNEKDLERAFSFMETEWNSGVDIMVNNAGVIELSRIIVFSEIDGCNGWNLYPVCKRANITLAQSVKQELIDIKAPIRITSINPGLVETDLFKHFPEHVTDVIKNMPILKPEDIANAVIYALSMRPEVQRLVSLPKPSKRISRVTGYTVNSKYRALSNSKVELSENSRGLVRRLPEITTDDFIPRRILIHVVWWK</sequence>
<dbReference type="Proteomes" id="UP000242457">
    <property type="component" value="Unassembled WGS sequence"/>
</dbReference>
<keyword evidence="4" id="KW-1185">Reference proteome</keyword>
<dbReference type="EMBL" id="KZ288364">
    <property type="protein sequence ID" value="PBC26906.1"/>
    <property type="molecule type" value="Genomic_DNA"/>
</dbReference>
<gene>
    <name evidence="3" type="ORF">APICC_08559</name>
</gene>
<reference evidence="3 4" key="1">
    <citation type="submission" date="2014-07" db="EMBL/GenBank/DDBJ databases">
        <title>Genomic and transcriptomic analysis on Apis cerana provide comprehensive insights into honey bee biology.</title>
        <authorList>
            <person name="Diao Q."/>
            <person name="Sun L."/>
            <person name="Zheng H."/>
            <person name="Zheng H."/>
            <person name="Xu S."/>
            <person name="Wang S."/>
            <person name="Zeng Z."/>
            <person name="Hu F."/>
            <person name="Su S."/>
            <person name="Wu J."/>
        </authorList>
    </citation>
    <scope>NUCLEOTIDE SEQUENCE [LARGE SCALE GENOMIC DNA]</scope>
    <source>
        <tissue evidence="3">Pupae without intestine</tissue>
    </source>
</reference>
<protein>
    <submittedName>
        <fullName evidence="3">Dehydrogenase/reductase SDR family member</fullName>
    </submittedName>
</protein>
<dbReference type="PRINTS" id="PR00081">
    <property type="entry name" value="GDHRDH"/>
</dbReference>
<dbReference type="GO" id="GO:0016491">
    <property type="term" value="F:oxidoreductase activity"/>
    <property type="evidence" value="ECO:0007669"/>
    <property type="project" value="UniProtKB-KW"/>
</dbReference>
<evidence type="ECO:0000313" key="3">
    <source>
        <dbReference type="EMBL" id="PBC26906.1"/>
    </source>
</evidence>
<dbReference type="SUPFAM" id="SSF51735">
    <property type="entry name" value="NAD(P)-binding Rossmann-fold domains"/>
    <property type="match status" value="1"/>
</dbReference>
<keyword evidence="2" id="KW-0560">Oxidoreductase</keyword>